<dbReference type="InterPro" id="IPR010071">
    <property type="entry name" value="AA_adenyl_dom"/>
</dbReference>
<keyword evidence="2" id="KW-0596">Phosphopantetheine</keyword>
<dbReference type="SUPFAM" id="SSF47336">
    <property type="entry name" value="ACP-like"/>
    <property type="match status" value="1"/>
</dbReference>
<evidence type="ECO:0000259" key="7">
    <source>
        <dbReference type="PROSITE" id="PS50075"/>
    </source>
</evidence>
<dbReference type="InterPro" id="IPR006162">
    <property type="entry name" value="Ppantetheine_attach_site"/>
</dbReference>
<dbReference type="SMART" id="SM00823">
    <property type="entry name" value="PKS_PP"/>
    <property type="match status" value="1"/>
</dbReference>
<keyword evidence="4" id="KW-0677">Repeat</keyword>
<proteinExistence type="predicted"/>
<dbReference type="EMBL" id="JBHSKP010000004">
    <property type="protein sequence ID" value="MFC5151787.1"/>
    <property type="molecule type" value="Genomic_DNA"/>
</dbReference>
<dbReference type="InterPro" id="IPR001242">
    <property type="entry name" value="Condensation_dom"/>
</dbReference>
<accession>A0ABW0AIE9</accession>
<dbReference type="PANTHER" id="PTHR45527:SF1">
    <property type="entry name" value="FATTY ACID SYNTHASE"/>
    <property type="match status" value="1"/>
</dbReference>
<dbReference type="Gene3D" id="2.30.38.10">
    <property type="entry name" value="Luciferase, Domain 3"/>
    <property type="match status" value="1"/>
</dbReference>
<dbReference type="PROSITE" id="PS50075">
    <property type="entry name" value="CARRIER"/>
    <property type="match status" value="1"/>
</dbReference>
<keyword evidence="3" id="KW-0597">Phosphoprotein</keyword>
<dbReference type="Gene3D" id="3.30.559.30">
    <property type="entry name" value="Nonribosomal peptide synthetase, condensation domain"/>
    <property type="match status" value="3"/>
</dbReference>
<dbReference type="SUPFAM" id="SSF52777">
    <property type="entry name" value="CoA-dependent acyltransferases"/>
    <property type="match status" value="5"/>
</dbReference>
<keyword evidence="9" id="KW-1185">Reference proteome</keyword>
<evidence type="ECO:0000313" key="8">
    <source>
        <dbReference type="EMBL" id="MFC5151787.1"/>
    </source>
</evidence>
<protein>
    <submittedName>
        <fullName evidence="8">Amino acid adenylation domain-containing protein</fullName>
    </submittedName>
</protein>
<gene>
    <name evidence="8" type="ORF">ACFPRH_08580</name>
</gene>
<dbReference type="PROSITE" id="PS00012">
    <property type="entry name" value="PHOSPHOPANTETHEINE"/>
    <property type="match status" value="1"/>
</dbReference>
<dbReference type="CDD" id="cd19543">
    <property type="entry name" value="DCL_NRPS"/>
    <property type="match status" value="1"/>
</dbReference>
<evidence type="ECO:0000256" key="4">
    <source>
        <dbReference type="ARBA" id="ARBA00022737"/>
    </source>
</evidence>
<dbReference type="Proteomes" id="UP001596160">
    <property type="component" value="Unassembled WGS sequence"/>
</dbReference>
<evidence type="ECO:0000313" key="9">
    <source>
        <dbReference type="Proteomes" id="UP001596160"/>
    </source>
</evidence>
<dbReference type="InterPro" id="IPR045851">
    <property type="entry name" value="AMP-bd_C_sf"/>
</dbReference>
<feature type="domain" description="Carrier" evidence="7">
    <location>
        <begin position="1017"/>
        <end position="1091"/>
    </location>
</feature>
<organism evidence="8 9">
    <name type="scientific">Streptomyces amakusaensis</name>
    <dbReference type="NCBI Taxonomy" id="67271"/>
    <lineage>
        <taxon>Bacteria</taxon>
        <taxon>Bacillati</taxon>
        <taxon>Actinomycetota</taxon>
        <taxon>Actinomycetes</taxon>
        <taxon>Kitasatosporales</taxon>
        <taxon>Streptomycetaceae</taxon>
        <taxon>Streptomyces</taxon>
    </lineage>
</organism>
<dbReference type="Gene3D" id="1.10.1200.10">
    <property type="entry name" value="ACP-like"/>
    <property type="match status" value="1"/>
</dbReference>
<feature type="compositionally biased region" description="Gly residues" evidence="6">
    <location>
        <begin position="360"/>
        <end position="378"/>
    </location>
</feature>
<dbReference type="InterPro" id="IPR020845">
    <property type="entry name" value="AMP-binding_CS"/>
</dbReference>
<keyword evidence="5" id="KW-0045">Antibiotic biosynthesis</keyword>
<dbReference type="CDD" id="cd12117">
    <property type="entry name" value="A_NRPS_Srf_like"/>
    <property type="match status" value="1"/>
</dbReference>
<dbReference type="Gene3D" id="3.30.559.10">
    <property type="entry name" value="Chloramphenicol acetyltransferase-like domain"/>
    <property type="match status" value="2"/>
</dbReference>
<evidence type="ECO:0000256" key="3">
    <source>
        <dbReference type="ARBA" id="ARBA00022553"/>
    </source>
</evidence>
<dbReference type="InterPro" id="IPR009081">
    <property type="entry name" value="PP-bd_ACP"/>
</dbReference>
<dbReference type="InterPro" id="IPR020806">
    <property type="entry name" value="PKS_PP-bd"/>
</dbReference>
<feature type="region of interest" description="Disordered" evidence="6">
    <location>
        <begin position="352"/>
        <end position="418"/>
    </location>
</feature>
<dbReference type="Pfam" id="PF00550">
    <property type="entry name" value="PP-binding"/>
    <property type="match status" value="1"/>
</dbReference>
<dbReference type="InterPro" id="IPR023213">
    <property type="entry name" value="CAT-like_dom_sf"/>
</dbReference>
<dbReference type="PANTHER" id="PTHR45527">
    <property type="entry name" value="NONRIBOSOMAL PEPTIDE SYNTHETASE"/>
    <property type="match status" value="1"/>
</dbReference>
<dbReference type="RefSeq" id="WP_381733773.1">
    <property type="nucleotide sequence ID" value="NZ_JBHSKP010000004.1"/>
</dbReference>
<dbReference type="InterPro" id="IPR000873">
    <property type="entry name" value="AMP-dep_synth/lig_dom"/>
</dbReference>
<dbReference type="SUPFAM" id="SSF56801">
    <property type="entry name" value="Acetyl-CoA synthetase-like"/>
    <property type="match status" value="1"/>
</dbReference>
<comment type="caution">
    <text evidence="8">The sequence shown here is derived from an EMBL/GenBank/DDBJ whole genome shotgun (WGS) entry which is preliminary data.</text>
</comment>
<reference evidence="9" key="1">
    <citation type="journal article" date="2019" name="Int. J. Syst. Evol. Microbiol.">
        <title>The Global Catalogue of Microorganisms (GCM) 10K type strain sequencing project: providing services to taxonomists for standard genome sequencing and annotation.</title>
        <authorList>
            <consortium name="The Broad Institute Genomics Platform"/>
            <consortium name="The Broad Institute Genome Sequencing Center for Infectious Disease"/>
            <person name="Wu L."/>
            <person name="Ma J."/>
        </authorList>
    </citation>
    <scope>NUCLEOTIDE SEQUENCE [LARGE SCALE GENOMIC DNA]</scope>
    <source>
        <strain evidence="9">PCU 266</strain>
    </source>
</reference>
<evidence type="ECO:0000256" key="5">
    <source>
        <dbReference type="ARBA" id="ARBA00023194"/>
    </source>
</evidence>
<sequence>MQVEDVWPLAPLQEGLLFHAAYDEDAPRDVYVGQRVLTLEGEVEPETLRAAWQALLDRHASLRAGFQARSSGDAVQVIAKKAPLPWRLVDLSGLGETEAREAEARAADVDRARFDLAVPPLLRVLLVKLGPERHRLVVTIHHILMDGWSLPILFNEMWAAYRAGGDTRALPPVTPYRTYLEWLSRQDKDVAREAWRELLGDLAEPTLVGPADRGGPPVMLRHVVSQAGAELAERLRLLARNRGVTLNTVVQSAWSVLVGMVSGRSDVVFGATVSGRPADLPGVEKMLGLFINTVPVRVVLDPSLPFSAVLERLQGQHSAMLEHQHLGLTQIQRAAGPGATFDALVVYQNYPRGPVEQPRTGGGPRGGGPRGPRGGGPRGPRQGPPPGGGGPDGARPPGEAGPLHGGPPPGEGAGERAPRRGEIRITGAGGEEAAHYPLTLVVTPADAMELRFDYRPDVFEESAVEAMMARLVRLLEQIADDPGTLVGRIETLDESERRLILERWNDTDRPLPEGSLATRFESRVRAAPDAPAVTFGGRTLTYAELNARANRLAHRLIAAGVGPESRVGVVLDRSDALVTALLAVVKAGGAYVPLHGRSADAEVSLVLLDRATADRLAGERVFSAELFPVDFESLAEGPDAQDPGVPVSAENLAYVLYTSGSTGEPKGVGATHGNVLGFCLDGSWGEKTVERVLVQANHAFDASTYELWTPLLRGGHLVVVPPGEVDAVARGRLIAEREVTNVHATAGLFGVLAEQHPEIFAGVREVSTGGDVVSANAIRILLRTHPGMVVRSTYGPTETTAFTTQVPFVAGDEVPDLVPIGRPMDNSFAYVLDEAFRPVPPGVTGELYIAGAGLARGYVGRPAMTAERFVACPFPGPDGSRRPGRRMYRTGDLARWSPAGELLFAGRADDQVKIRGYRIEPGEIEAVLAAHPAVKQTAVIAREDQPGVKRLVAYVVPATAEPLDQEALREYVAERLPEYMVPVAVIALDGLPVTVNGKLHREALPAPDFAGRVVGRAAATPVEELLCTLFAEVLSLEKVGAEDSFFGLGGDSIMSMLVVSRARRAGVVITPRQVFELKTPAELARVAGTVAAGERSGEADDVATGEVPLTPVMRELAEQSGSVARAGTQSMLLAVPAGLDTGRLAAALQAVLDHHDLLRARLVAPSSGSDEGPEAVERLFVPEAADGVRAAGCIRRADARGLTEEELSALVNAESRAAADRLDPYTGVMVQAVWFDLGPDAPGRLLVAAHHIVVDGVSWRILVPDLALAYLTLESGARPVLEPVGTSFRRWSAELAEQARGQARVSELPLWTAMLAGSEQVLGERPLNPAEDKLALGFDRVPLTLPAEVTSELLTSVPAAFHAGVDDVLLASLVAAVGSWRRGRGEGFDGGMLVALEGHGREPLTGAMDLTRTVGWFTGVHPVRLDPGVLDFAEVRSGGAAAGRLVKRIKEQLRSVPGDGLGYGMLRRLNPATAPTLAALPVPQVAFNYMGRFGAAAGDGEPSGGGGWRPAGERAMGGTIDPGMAARHILEAGGAVRDLPGGPELTVTLESPVGLLGTQVLEELLTGWVEVLKGLVAHVAEGAGGGHTPSDFSLISLGQDDIEEFEATFAARAAGEEVSAS</sequence>
<dbReference type="Pfam" id="PF00501">
    <property type="entry name" value="AMP-binding"/>
    <property type="match status" value="1"/>
</dbReference>
<comment type="cofactor">
    <cofactor evidence="1">
        <name>pantetheine 4'-phosphate</name>
        <dbReference type="ChEBI" id="CHEBI:47942"/>
    </cofactor>
</comment>
<dbReference type="Gene3D" id="3.40.50.980">
    <property type="match status" value="2"/>
</dbReference>
<evidence type="ECO:0000256" key="1">
    <source>
        <dbReference type="ARBA" id="ARBA00001957"/>
    </source>
</evidence>
<dbReference type="PROSITE" id="PS00455">
    <property type="entry name" value="AMP_BINDING"/>
    <property type="match status" value="1"/>
</dbReference>
<dbReference type="NCBIfam" id="TIGR01720">
    <property type="entry name" value="NRPS-para261"/>
    <property type="match status" value="1"/>
</dbReference>
<dbReference type="Gene3D" id="3.30.300.30">
    <property type="match status" value="1"/>
</dbReference>
<evidence type="ECO:0000256" key="6">
    <source>
        <dbReference type="SAM" id="MobiDB-lite"/>
    </source>
</evidence>
<name>A0ABW0AIE9_9ACTN</name>
<feature type="compositionally biased region" description="Low complexity" evidence="6">
    <location>
        <begin position="393"/>
        <end position="402"/>
    </location>
</feature>
<evidence type="ECO:0000256" key="2">
    <source>
        <dbReference type="ARBA" id="ARBA00022450"/>
    </source>
</evidence>
<dbReference type="NCBIfam" id="TIGR01733">
    <property type="entry name" value="AA-adenyl-dom"/>
    <property type="match status" value="1"/>
</dbReference>
<dbReference type="InterPro" id="IPR025110">
    <property type="entry name" value="AMP-bd_C"/>
</dbReference>
<dbReference type="InterPro" id="IPR010060">
    <property type="entry name" value="NRPS_synth"/>
</dbReference>
<dbReference type="Pfam" id="PF00668">
    <property type="entry name" value="Condensation"/>
    <property type="match status" value="3"/>
</dbReference>
<dbReference type="Pfam" id="PF13193">
    <property type="entry name" value="AMP-binding_C"/>
    <property type="match status" value="1"/>
</dbReference>
<dbReference type="InterPro" id="IPR036736">
    <property type="entry name" value="ACP-like_sf"/>
</dbReference>